<dbReference type="AlphaFoldDB" id="A0AAV6UIH7"/>
<evidence type="ECO:0000313" key="1">
    <source>
        <dbReference type="EMBL" id="KAG8183996.1"/>
    </source>
</evidence>
<dbReference type="EMBL" id="JAFNEN010000392">
    <property type="protein sequence ID" value="KAG8183996.1"/>
    <property type="molecule type" value="Genomic_DNA"/>
</dbReference>
<gene>
    <name evidence="1" type="ORF">JTE90_029136</name>
</gene>
<sequence length="76" mass="8817">MGWGLFYVDDRTLESEFGIQEQRHRIPYYYYFDDGDRYLLSKGLGKGHVGALYMEDQCHLEGQSMLLTDVTGGLLF</sequence>
<comment type="caution">
    <text evidence="1">The sequence shown here is derived from an EMBL/GenBank/DDBJ whole genome shotgun (WGS) entry which is preliminary data.</text>
</comment>
<proteinExistence type="predicted"/>
<accession>A0AAV6UIH7</accession>
<dbReference type="Proteomes" id="UP000827092">
    <property type="component" value="Unassembled WGS sequence"/>
</dbReference>
<evidence type="ECO:0000313" key="2">
    <source>
        <dbReference type="Proteomes" id="UP000827092"/>
    </source>
</evidence>
<keyword evidence="2" id="KW-1185">Reference proteome</keyword>
<protein>
    <submittedName>
        <fullName evidence="1">Uncharacterized protein</fullName>
    </submittedName>
</protein>
<organism evidence="1 2">
    <name type="scientific">Oedothorax gibbosus</name>
    <dbReference type="NCBI Taxonomy" id="931172"/>
    <lineage>
        <taxon>Eukaryota</taxon>
        <taxon>Metazoa</taxon>
        <taxon>Ecdysozoa</taxon>
        <taxon>Arthropoda</taxon>
        <taxon>Chelicerata</taxon>
        <taxon>Arachnida</taxon>
        <taxon>Araneae</taxon>
        <taxon>Araneomorphae</taxon>
        <taxon>Entelegynae</taxon>
        <taxon>Araneoidea</taxon>
        <taxon>Linyphiidae</taxon>
        <taxon>Erigoninae</taxon>
        <taxon>Oedothorax</taxon>
    </lineage>
</organism>
<name>A0AAV6UIH7_9ARAC</name>
<reference evidence="1 2" key="1">
    <citation type="journal article" date="2022" name="Nat. Ecol. Evol.">
        <title>A masculinizing supergene underlies an exaggerated male reproductive morph in a spider.</title>
        <authorList>
            <person name="Hendrickx F."/>
            <person name="De Corte Z."/>
            <person name="Sonet G."/>
            <person name="Van Belleghem S.M."/>
            <person name="Kostlbacher S."/>
            <person name="Vangestel C."/>
        </authorList>
    </citation>
    <scope>NUCLEOTIDE SEQUENCE [LARGE SCALE GENOMIC DNA]</scope>
    <source>
        <strain evidence="1">W744_W776</strain>
    </source>
</reference>